<comment type="caution">
    <text evidence="7">The sequence shown here is derived from an EMBL/GenBank/DDBJ whole genome shotgun (WGS) entry which is preliminary data.</text>
</comment>
<dbReference type="Proteomes" id="UP000480164">
    <property type="component" value="Unassembled WGS sequence"/>
</dbReference>
<accession>A0ABW9REG1</accession>
<evidence type="ECO:0000259" key="6">
    <source>
        <dbReference type="PROSITE" id="PS51635"/>
    </source>
</evidence>
<dbReference type="InterPro" id="IPR002641">
    <property type="entry name" value="PNPLA_dom"/>
</dbReference>
<keyword evidence="2 4" id="KW-0442">Lipid degradation</keyword>
<keyword evidence="8" id="KW-1185">Reference proteome</keyword>
<evidence type="ECO:0000256" key="4">
    <source>
        <dbReference type="PROSITE-ProRule" id="PRU01161"/>
    </source>
</evidence>
<dbReference type="Gene3D" id="3.40.1090.10">
    <property type="entry name" value="Cytosolic phospholipase A2 catalytic domain"/>
    <property type="match status" value="1"/>
</dbReference>
<dbReference type="PROSITE" id="PS51635">
    <property type="entry name" value="PNPLA"/>
    <property type="match status" value="1"/>
</dbReference>
<evidence type="ECO:0000256" key="3">
    <source>
        <dbReference type="ARBA" id="ARBA00023098"/>
    </source>
</evidence>
<keyword evidence="3 4" id="KW-0443">Lipid metabolism</keyword>
<name>A0ABW9REG1_9GAMM</name>
<feature type="transmembrane region" description="Helical" evidence="5">
    <location>
        <begin position="43"/>
        <end position="65"/>
    </location>
</feature>
<feature type="domain" description="PNPLA" evidence="6">
    <location>
        <begin position="12"/>
        <end position="193"/>
    </location>
</feature>
<keyword evidence="1 4" id="KW-0378">Hydrolase</keyword>
<dbReference type="InterPro" id="IPR016035">
    <property type="entry name" value="Acyl_Trfase/lysoPLipase"/>
</dbReference>
<dbReference type="Pfam" id="PF01734">
    <property type="entry name" value="Patatin"/>
    <property type="match status" value="1"/>
</dbReference>
<protein>
    <submittedName>
        <fullName evidence="7">Patatin</fullName>
    </submittedName>
</protein>
<dbReference type="CDD" id="cd07199">
    <property type="entry name" value="Pat17_PNPLA8_PNPLA9_like"/>
    <property type="match status" value="1"/>
</dbReference>
<evidence type="ECO:0000256" key="2">
    <source>
        <dbReference type="ARBA" id="ARBA00022963"/>
    </source>
</evidence>
<dbReference type="EMBL" id="WLZX01000007">
    <property type="protein sequence ID" value="MTD28558.1"/>
    <property type="molecule type" value="Genomic_DNA"/>
</dbReference>
<evidence type="ECO:0000256" key="1">
    <source>
        <dbReference type="ARBA" id="ARBA00022801"/>
    </source>
</evidence>
<sequence length="310" mass="34360">MILNTENKYRILCLDGGGAKGFYTLGVLNEIEKMIGRPLHEKFDLIFGTSTGSIIASLIALGYGIDDIHDLYKQHVPTVMKPKKKSQKTAALNKLATEIFGNKKFDDVKTSLGVVATQWMTERPMIFKNNVNQAHGRVATFKPGFGVLLADAVQASCSAYPFFEKKTVVTDAGNQIELIDGGYCANNPTLYAIADAVSALNKEHAQLRVISIGVGIYPEPKPSFFMKCAKKYLLSVQLLQKTLEINTQSMDQLRSVLFKQVPTIRVSETYSTPEMATDLMEHDLAKLNILYQRGGDSFAKHEGNIKKFLL</sequence>
<proteinExistence type="predicted"/>
<feature type="active site" description="Nucleophile" evidence="4">
    <location>
        <position position="50"/>
    </location>
</feature>
<evidence type="ECO:0000256" key="5">
    <source>
        <dbReference type="SAM" id="Phobius"/>
    </source>
</evidence>
<keyword evidence="5" id="KW-1133">Transmembrane helix</keyword>
<feature type="short sequence motif" description="DGA/G" evidence="4">
    <location>
        <begin position="180"/>
        <end position="182"/>
    </location>
</feature>
<feature type="short sequence motif" description="GXSXG" evidence="4">
    <location>
        <begin position="48"/>
        <end position="52"/>
    </location>
</feature>
<dbReference type="PANTHER" id="PTHR24185">
    <property type="entry name" value="CALCIUM-INDEPENDENT PHOSPHOLIPASE A2-GAMMA"/>
    <property type="match status" value="1"/>
</dbReference>
<gene>
    <name evidence="7" type="ORF">GK011_16605</name>
</gene>
<reference evidence="7 8" key="1">
    <citation type="submission" date="2019-11" db="EMBL/GenBank/DDBJ databases">
        <title>Erwinia sp. nov., isolated from feces of birds in Tibet plateau of China.</title>
        <authorList>
            <person name="Ge Y."/>
        </authorList>
    </citation>
    <scope>NUCLEOTIDE SEQUENCE [LARGE SCALE GENOMIC DNA]</scope>
    <source>
        <strain evidence="7 8">J316</strain>
    </source>
</reference>
<evidence type="ECO:0000313" key="8">
    <source>
        <dbReference type="Proteomes" id="UP000480164"/>
    </source>
</evidence>
<evidence type="ECO:0000313" key="7">
    <source>
        <dbReference type="EMBL" id="MTD28558.1"/>
    </source>
</evidence>
<feature type="active site" description="Proton acceptor" evidence="4">
    <location>
        <position position="180"/>
    </location>
</feature>
<organism evidence="7 8">
    <name type="scientific">Erwinia sorbitola</name>
    <dbReference type="NCBI Taxonomy" id="2681984"/>
    <lineage>
        <taxon>Bacteria</taxon>
        <taxon>Pseudomonadati</taxon>
        <taxon>Pseudomonadota</taxon>
        <taxon>Gammaproteobacteria</taxon>
        <taxon>Enterobacterales</taxon>
        <taxon>Erwiniaceae</taxon>
        <taxon>Erwinia</taxon>
    </lineage>
</organism>
<dbReference type="PANTHER" id="PTHR24185:SF1">
    <property type="entry name" value="CALCIUM-INDEPENDENT PHOSPHOLIPASE A2-GAMMA"/>
    <property type="match status" value="1"/>
</dbReference>
<keyword evidence="5" id="KW-0472">Membrane</keyword>
<feature type="short sequence motif" description="GXGXXG" evidence="4">
    <location>
        <begin position="16"/>
        <end position="21"/>
    </location>
</feature>
<keyword evidence="5" id="KW-0812">Transmembrane</keyword>
<dbReference type="SUPFAM" id="SSF52151">
    <property type="entry name" value="FabD/lysophospholipase-like"/>
    <property type="match status" value="1"/>
</dbReference>